<proteinExistence type="predicted"/>
<dbReference type="OMA" id="CSHEIAW"/>
<dbReference type="AlphaFoldDB" id="A0A0U5G5X8"/>
<reference evidence="3" key="1">
    <citation type="journal article" date="2016" name="Genome Announc.">
        <title>Draft genome sequences of fungus Aspergillus calidoustus.</title>
        <authorList>
            <person name="Horn F."/>
            <person name="Linde J."/>
            <person name="Mattern D.J."/>
            <person name="Walther G."/>
            <person name="Guthke R."/>
            <person name="Scherlach K."/>
            <person name="Martin K."/>
            <person name="Brakhage A.A."/>
            <person name="Petzke L."/>
            <person name="Valiante V."/>
        </authorList>
    </citation>
    <scope>NUCLEOTIDE SEQUENCE [LARGE SCALE GENOMIC DNA]</scope>
    <source>
        <strain evidence="3">SF006504</strain>
    </source>
</reference>
<dbReference type="Proteomes" id="UP000054771">
    <property type="component" value="Unassembled WGS sequence"/>
</dbReference>
<keyword evidence="3" id="KW-1185">Reference proteome</keyword>
<evidence type="ECO:0000313" key="2">
    <source>
        <dbReference type="EMBL" id="CEL04959.1"/>
    </source>
</evidence>
<protein>
    <submittedName>
        <fullName evidence="2">Uncharacterized protein</fullName>
    </submittedName>
</protein>
<name>A0A0U5G5X8_ASPCI</name>
<feature type="transmembrane region" description="Helical" evidence="1">
    <location>
        <begin position="299"/>
        <end position="320"/>
    </location>
</feature>
<dbReference type="EMBL" id="CDMC01000004">
    <property type="protein sequence ID" value="CEL04959.1"/>
    <property type="molecule type" value="Genomic_DNA"/>
</dbReference>
<organism evidence="2 3">
    <name type="scientific">Aspergillus calidoustus</name>
    <dbReference type="NCBI Taxonomy" id="454130"/>
    <lineage>
        <taxon>Eukaryota</taxon>
        <taxon>Fungi</taxon>
        <taxon>Dikarya</taxon>
        <taxon>Ascomycota</taxon>
        <taxon>Pezizomycotina</taxon>
        <taxon>Eurotiomycetes</taxon>
        <taxon>Eurotiomycetidae</taxon>
        <taxon>Eurotiales</taxon>
        <taxon>Aspergillaceae</taxon>
        <taxon>Aspergillus</taxon>
        <taxon>Aspergillus subgen. Nidulantes</taxon>
    </lineage>
</organism>
<keyword evidence="1" id="KW-1133">Transmembrane helix</keyword>
<feature type="transmembrane region" description="Helical" evidence="1">
    <location>
        <begin position="183"/>
        <end position="205"/>
    </location>
</feature>
<keyword evidence="1" id="KW-0812">Transmembrane</keyword>
<feature type="transmembrane region" description="Helical" evidence="1">
    <location>
        <begin position="15"/>
        <end position="33"/>
    </location>
</feature>
<feature type="transmembrane region" description="Helical" evidence="1">
    <location>
        <begin position="274"/>
        <end position="293"/>
    </location>
</feature>
<feature type="transmembrane region" description="Helical" evidence="1">
    <location>
        <begin position="217"/>
        <end position="238"/>
    </location>
</feature>
<accession>A0A0U5G5X8</accession>
<evidence type="ECO:0000313" key="3">
    <source>
        <dbReference type="Proteomes" id="UP000054771"/>
    </source>
</evidence>
<evidence type="ECO:0000256" key="1">
    <source>
        <dbReference type="SAM" id="Phobius"/>
    </source>
</evidence>
<gene>
    <name evidence="2" type="ORF">ASPCAL06082</name>
</gene>
<sequence>MSPPEGSDPGCSHEIAWPTIFFWMACLALNSIAQQSGRVLGTKYQHQAIFRSSPILCAFDAIDMLITWVAHVFPPTTPRSRIRRAASRVLLQRCADKEGQADLQGLARFKTQSGGRWLAFLIGVIPQLIKLFASRGVVWSQVAGAMYLGSWLIFEFLVLAAQLENTALQPLEEQSEPYRHENLIRKIWAFAGMMLHAVVYSIPIKTQMDLLKGPDDFWNYYSTSTPIVLYTFALWWGAFFTADYTPNRTVFHNLIMGAAFHLSLAPVPDSGRVVYLICVLVICIVGGYIFSYFGHRWAGGFLVSIQVLNVISQPLLFYMFMYHPAGTYQPAWLRWLG</sequence>
<feature type="transmembrane region" description="Helical" evidence="1">
    <location>
        <begin position="115"/>
        <end position="133"/>
    </location>
</feature>
<keyword evidence="1" id="KW-0472">Membrane</keyword>
<dbReference type="OrthoDB" id="4524712at2759"/>